<accession>A0A1J1I088</accession>
<name>A0A1J1I088_9DIPT</name>
<evidence type="ECO:0000313" key="2">
    <source>
        <dbReference type="Proteomes" id="UP000183832"/>
    </source>
</evidence>
<reference evidence="1 2" key="1">
    <citation type="submission" date="2015-04" db="EMBL/GenBank/DDBJ databases">
        <authorList>
            <person name="Syromyatnikov M.Y."/>
            <person name="Popov V.N."/>
        </authorList>
    </citation>
    <scope>NUCLEOTIDE SEQUENCE [LARGE SCALE GENOMIC DNA]</scope>
</reference>
<keyword evidence="2" id="KW-1185">Reference proteome</keyword>
<evidence type="ECO:0000313" key="1">
    <source>
        <dbReference type="EMBL" id="CRK93202.1"/>
    </source>
</evidence>
<sequence>MGVNSKHTQESFSNGKINQKATNEKKIIELCDVNEITTLKKLKYLSLLAFQREKNIEQHKQSMMCEMLCGNFLCNVVA</sequence>
<dbReference type="Proteomes" id="UP000183832">
    <property type="component" value="Unassembled WGS sequence"/>
</dbReference>
<proteinExistence type="predicted"/>
<gene>
    <name evidence="1" type="ORF">CLUMA_CG006746</name>
</gene>
<protein>
    <submittedName>
        <fullName evidence="1">CLUMA_CG006746, isoform A</fullName>
    </submittedName>
</protein>
<organism evidence="1 2">
    <name type="scientific">Clunio marinus</name>
    <dbReference type="NCBI Taxonomy" id="568069"/>
    <lineage>
        <taxon>Eukaryota</taxon>
        <taxon>Metazoa</taxon>
        <taxon>Ecdysozoa</taxon>
        <taxon>Arthropoda</taxon>
        <taxon>Hexapoda</taxon>
        <taxon>Insecta</taxon>
        <taxon>Pterygota</taxon>
        <taxon>Neoptera</taxon>
        <taxon>Endopterygota</taxon>
        <taxon>Diptera</taxon>
        <taxon>Nematocera</taxon>
        <taxon>Chironomoidea</taxon>
        <taxon>Chironomidae</taxon>
        <taxon>Clunio</taxon>
    </lineage>
</organism>
<dbReference type="AlphaFoldDB" id="A0A1J1I088"/>
<dbReference type="EMBL" id="CVRI01000037">
    <property type="protein sequence ID" value="CRK93202.1"/>
    <property type="molecule type" value="Genomic_DNA"/>
</dbReference>